<evidence type="ECO:0000313" key="15">
    <source>
        <dbReference type="EMBL" id="CAE0580512.1"/>
    </source>
</evidence>
<feature type="domain" description="Lactate/malate dehydrogenase N-terminal" evidence="13">
    <location>
        <begin position="25"/>
        <end position="167"/>
    </location>
</feature>
<feature type="binding site" evidence="10">
    <location>
        <position position="116"/>
    </location>
    <ligand>
        <name>NAD(+)</name>
        <dbReference type="ChEBI" id="CHEBI:57540"/>
    </ligand>
</feature>
<dbReference type="GO" id="GO:0005737">
    <property type="term" value="C:cytoplasm"/>
    <property type="evidence" value="ECO:0007669"/>
    <property type="project" value="TreeGrafter"/>
</dbReference>
<dbReference type="FunFam" id="3.40.50.720:FF:000017">
    <property type="entry name" value="Malate dehydrogenase"/>
    <property type="match status" value="1"/>
</dbReference>
<feature type="binding site" evidence="9">
    <location>
        <position position="109"/>
    </location>
    <ligand>
        <name>substrate</name>
    </ligand>
</feature>
<evidence type="ECO:0000259" key="13">
    <source>
        <dbReference type="Pfam" id="PF00056"/>
    </source>
</evidence>
<proteinExistence type="inferred from homology"/>
<feature type="binding site" evidence="10">
    <location>
        <position position="250"/>
    </location>
    <ligand>
        <name>NAD(+)</name>
        <dbReference type="ChEBI" id="CHEBI:57540"/>
    </ligand>
</feature>
<dbReference type="PANTHER" id="PTHR11540">
    <property type="entry name" value="MALATE AND LACTATE DEHYDROGENASE"/>
    <property type="match status" value="1"/>
</dbReference>
<dbReference type="Pfam" id="PF02866">
    <property type="entry name" value="Ldh_1_C"/>
    <property type="match status" value="1"/>
</dbReference>
<feature type="active site" description="Proton acceptor" evidence="8">
    <location>
        <position position="199"/>
    </location>
</feature>
<evidence type="ECO:0000256" key="11">
    <source>
        <dbReference type="RuleBase" id="RU003369"/>
    </source>
</evidence>
<dbReference type="PIRSF" id="PIRSF000102">
    <property type="entry name" value="Lac_mal_DH"/>
    <property type="match status" value="1"/>
</dbReference>
<comment type="subunit">
    <text evidence="2">Homodimer.</text>
</comment>
<evidence type="ECO:0000256" key="2">
    <source>
        <dbReference type="ARBA" id="ARBA00011738"/>
    </source>
</evidence>
<dbReference type="InterPro" id="IPR001252">
    <property type="entry name" value="Malate_DH_AS"/>
</dbReference>
<dbReference type="PROSITE" id="PS00068">
    <property type="entry name" value="MDH"/>
    <property type="match status" value="1"/>
</dbReference>
<evidence type="ECO:0000256" key="3">
    <source>
        <dbReference type="ARBA" id="ARBA00012995"/>
    </source>
</evidence>
<evidence type="ECO:0000259" key="14">
    <source>
        <dbReference type="Pfam" id="PF02866"/>
    </source>
</evidence>
<evidence type="ECO:0000256" key="7">
    <source>
        <dbReference type="ARBA" id="ARBA00048313"/>
    </source>
</evidence>
<dbReference type="InterPro" id="IPR001557">
    <property type="entry name" value="L-lactate/malate_DH"/>
</dbReference>
<keyword evidence="4 12" id="KW-0816">Tricarboxylic acid cycle</keyword>
<dbReference type="SUPFAM" id="SSF51735">
    <property type="entry name" value="NAD(P)-binding Rossmann-fold domains"/>
    <property type="match status" value="1"/>
</dbReference>
<feature type="binding site" evidence="9">
    <location>
        <position position="141"/>
    </location>
    <ligand>
        <name>substrate</name>
    </ligand>
</feature>
<evidence type="ECO:0000256" key="9">
    <source>
        <dbReference type="PIRSR" id="PIRSR000102-2"/>
    </source>
</evidence>
<name>A0A7S3TCY8_9SPIT</name>
<dbReference type="Pfam" id="PF00056">
    <property type="entry name" value="Ldh_1_N"/>
    <property type="match status" value="1"/>
</dbReference>
<feature type="binding site" evidence="10">
    <location>
        <begin position="30"/>
        <end position="36"/>
    </location>
    <ligand>
        <name>NAD(+)</name>
        <dbReference type="ChEBI" id="CHEBI:57540"/>
    </ligand>
</feature>
<dbReference type="NCBIfam" id="TIGR01772">
    <property type="entry name" value="MDH_euk_gproteo"/>
    <property type="match status" value="1"/>
</dbReference>
<evidence type="ECO:0000256" key="8">
    <source>
        <dbReference type="PIRSR" id="PIRSR000102-1"/>
    </source>
</evidence>
<dbReference type="InterPro" id="IPR015955">
    <property type="entry name" value="Lactate_DH/Glyco_Ohase_4_C"/>
</dbReference>
<dbReference type="CDD" id="cd01337">
    <property type="entry name" value="MDH_glyoxysomal_mitochondrial"/>
    <property type="match status" value="1"/>
</dbReference>
<dbReference type="GO" id="GO:0006108">
    <property type="term" value="P:malate metabolic process"/>
    <property type="evidence" value="ECO:0007669"/>
    <property type="project" value="InterPro"/>
</dbReference>
<feature type="binding site" evidence="10">
    <location>
        <position position="56"/>
    </location>
    <ligand>
        <name>NAD(+)</name>
        <dbReference type="ChEBI" id="CHEBI:57540"/>
    </ligand>
</feature>
<keyword evidence="5 11" id="KW-0560">Oxidoreductase</keyword>
<evidence type="ECO:0000256" key="12">
    <source>
        <dbReference type="RuleBase" id="RU003405"/>
    </source>
</evidence>
<organism evidence="15">
    <name type="scientific">Strombidinopsis acuminata</name>
    <dbReference type="NCBI Taxonomy" id="141414"/>
    <lineage>
        <taxon>Eukaryota</taxon>
        <taxon>Sar</taxon>
        <taxon>Alveolata</taxon>
        <taxon>Ciliophora</taxon>
        <taxon>Intramacronucleata</taxon>
        <taxon>Spirotrichea</taxon>
        <taxon>Choreotrichia</taxon>
        <taxon>Choreotrichida</taxon>
        <taxon>Strombidinopsidae</taxon>
        <taxon>Strombidinopsis</taxon>
    </lineage>
</organism>
<gene>
    <name evidence="15" type="ORF">SACU0126_LOCUS24729</name>
</gene>
<dbReference type="EMBL" id="HBIQ01077467">
    <property type="protein sequence ID" value="CAE0580512.1"/>
    <property type="molecule type" value="Transcribed_RNA"/>
</dbReference>
<feature type="binding site" evidence="9">
    <location>
        <position position="103"/>
    </location>
    <ligand>
        <name>substrate</name>
    </ligand>
</feature>
<protein>
    <recommendedName>
        <fullName evidence="3 12">Malate dehydrogenase</fullName>
        <ecNumber evidence="3 12">1.1.1.37</ecNumber>
    </recommendedName>
</protein>
<evidence type="ECO:0000256" key="5">
    <source>
        <dbReference type="ARBA" id="ARBA00023002"/>
    </source>
</evidence>
<evidence type="ECO:0000256" key="1">
    <source>
        <dbReference type="ARBA" id="ARBA00008824"/>
    </source>
</evidence>
<dbReference type="InterPro" id="IPR022383">
    <property type="entry name" value="Lactate/malate_DH_C"/>
</dbReference>
<dbReference type="FunFam" id="3.90.110.10:FF:000001">
    <property type="entry name" value="Malate dehydrogenase"/>
    <property type="match status" value="1"/>
</dbReference>
<keyword evidence="6 10" id="KW-0520">NAD</keyword>
<comment type="similarity">
    <text evidence="1">Belongs to the LDH/MDH superfamily. MDH type 1 family.</text>
</comment>
<dbReference type="InterPro" id="IPR010097">
    <property type="entry name" value="Malate_DH_type1"/>
</dbReference>
<evidence type="ECO:0000256" key="6">
    <source>
        <dbReference type="ARBA" id="ARBA00023027"/>
    </source>
</evidence>
<accession>A0A7S3TCY8</accession>
<evidence type="ECO:0000256" key="10">
    <source>
        <dbReference type="PIRSR" id="PIRSR000102-3"/>
    </source>
</evidence>
<dbReference type="InterPro" id="IPR001236">
    <property type="entry name" value="Lactate/malate_DH_N"/>
</dbReference>
<comment type="catalytic activity">
    <reaction evidence="7 12">
        <text>(S)-malate + NAD(+) = oxaloacetate + NADH + H(+)</text>
        <dbReference type="Rhea" id="RHEA:21432"/>
        <dbReference type="ChEBI" id="CHEBI:15378"/>
        <dbReference type="ChEBI" id="CHEBI:15589"/>
        <dbReference type="ChEBI" id="CHEBI:16452"/>
        <dbReference type="ChEBI" id="CHEBI:57540"/>
        <dbReference type="ChEBI" id="CHEBI:57945"/>
        <dbReference type="EC" id="1.1.1.37"/>
    </reaction>
</comment>
<feature type="domain" description="Lactate/malate dehydrogenase C-terminal" evidence="14">
    <location>
        <begin position="169"/>
        <end position="331"/>
    </location>
</feature>
<reference evidence="15" key="1">
    <citation type="submission" date="2021-01" db="EMBL/GenBank/DDBJ databases">
        <authorList>
            <person name="Corre E."/>
            <person name="Pelletier E."/>
            <person name="Niang G."/>
            <person name="Scheremetjew M."/>
            <person name="Finn R."/>
            <person name="Kale V."/>
            <person name="Holt S."/>
            <person name="Cochrane G."/>
            <person name="Meng A."/>
            <person name="Brown T."/>
            <person name="Cohen L."/>
        </authorList>
    </citation>
    <scope>NUCLEOTIDE SEQUENCE</scope>
    <source>
        <strain evidence="15">SPMC142</strain>
    </source>
</reference>
<dbReference type="GO" id="GO:0030060">
    <property type="term" value="F:L-malate dehydrogenase (NAD+) activity"/>
    <property type="evidence" value="ECO:0007669"/>
    <property type="project" value="UniProtKB-EC"/>
</dbReference>
<evidence type="ECO:0000256" key="4">
    <source>
        <dbReference type="ARBA" id="ARBA00022532"/>
    </source>
</evidence>
<dbReference type="Gene3D" id="3.90.110.10">
    <property type="entry name" value="Lactate dehydrogenase/glycoside hydrolase, family 4, C-terminal"/>
    <property type="match status" value="1"/>
</dbReference>
<feature type="binding site" evidence="9">
    <location>
        <position position="175"/>
    </location>
    <ligand>
        <name>substrate</name>
    </ligand>
</feature>
<feature type="binding site" evidence="10">
    <location>
        <begin position="139"/>
        <end position="141"/>
    </location>
    <ligand>
        <name>NAD(+)</name>
        <dbReference type="ChEBI" id="CHEBI:57540"/>
    </ligand>
</feature>
<sequence length="338" mass="35012">MFSALRSATRSVGKAALAQQQRGFKCSVLGAAGGIGQPLSLLLKINPRVTALTCFDVAPITPGVAADLSHIATNSSCTGFTGDELTKALDGCDVVVIPAGVPRKPGMTRDDLFNINAGIVKNLVAGCAEACPNAAILIISNPVNSTVPIAAEVLKSKGVYNPKKLFGVTTLDVCRAQTFVGGAKGNDPSKVKVPVIGGHAGTTIVPLLSQAEPTVSFSDEERDALTHRIMFGGDEVVKAKAGGGSATLSMAFTGAQFADRVMAGLAGEKGVTECTFVETDMIDGCKFFSLPVTLGKEGVETIHAYGKVNDYEAKLIADMTPDLIAQAEKGIKWAAENK</sequence>
<dbReference type="PANTHER" id="PTHR11540:SF16">
    <property type="entry name" value="MALATE DEHYDROGENASE, MITOCHONDRIAL"/>
    <property type="match status" value="1"/>
</dbReference>
<dbReference type="InterPro" id="IPR036291">
    <property type="entry name" value="NAD(P)-bd_dom_sf"/>
</dbReference>
<dbReference type="GO" id="GO:0006099">
    <property type="term" value="P:tricarboxylic acid cycle"/>
    <property type="evidence" value="ECO:0007669"/>
    <property type="project" value="UniProtKB-KW"/>
</dbReference>
<dbReference type="SUPFAM" id="SSF56327">
    <property type="entry name" value="LDH C-terminal domain-like"/>
    <property type="match status" value="1"/>
</dbReference>
<dbReference type="Gene3D" id="3.40.50.720">
    <property type="entry name" value="NAD(P)-binding Rossmann-like Domain"/>
    <property type="match status" value="1"/>
</dbReference>
<dbReference type="EC" id="1.1.1.37" evidence="3 12"/>
<dbReference type="AlphaFoldDB" id="A0A7S3TCY8"/>